<keyword evidence="7" id="KW-0003">3Fe-4S</keyword>
<dbReference type="SUPFAM" id="SSF54862">
    <property type="entry name" value="4Fe-4S ferredoxins"/>
    <property type="match status" value="1"/>
</dbReference>
<evidence type="ECO:0000256" key="4">
    <source>
        <dbReference type="ARBA" id="ARBA00022982"/>
    </source>
</evidence>
<evidence type="ECO:0000313" key="8">
    <source>
        <dbReference type="EMBL" id="XCG63860.1"/>
    </source>
</evidence>
<dbReference type="Pfam" id="PF13459">
    <property type="entry name" value="Fer4_15"/>
    <property type="match status" value="1"/>
</dbReference>
<keyword evidence="2" id="KW-0813">Transport</keyword>
<dbReference type="PANTHER" id="PTHR36923">
    <property type="entry name" value="FERREDOXIN"/>
    <property type="match status" value="1"/>
</dbReference>
<keyword evidence="6" id="KW-0411">Iron-sulfur</keyword>
<evidence type="ECO:0000256" key="3">
    <source>
        <dbReference type="ARBA" id="ARBA00022723"/>
    </source>
</evidence>
<sequence>MEIVINKAACEGHGLCELTAPQIYGLDEEGQAVLKQPVDESNQAAAEAGARVCPVAAIEIRR</sequence>
<dbReference type="Gene3D" id="3.30.70.20">
    <property type="match status" value="1"/>
</dbReference>
<evidence type="ECO:0000256" key="5">
    <source>
        <dbReference type="ARBA" id="ARBA00023004"/>
    </source>
</evidence>
<reference evidence="8" key="1">
    <citation type="submission" date="2024-05" db="EMBL/GenBank/DDBJ databases">
        <authorList>
            <person name="Cai S.Y."/>
            <person name="Jin L.M."/>
            <person name="Li H.R."/>
        </authorList>
    </citation>
    <scope>NUCLEOTIDE SEQUENCE</scope>
    <source>
        <strain evidence="8">A5-74</strain>
    </source>
</reference>
<comment type="cofactor">
    <cofactor evidence="1">
        <name>[3Fe-4S] cluster</name>
        <dbReference type="ChEBI" id="CHEBI:21137"/>
    </cofactor>
</comment>
<dbReference type="AlphaFoldDB" id="A0AAU8DRF5"/>
<dbReference type="GO" id="GO:0051538">
    <property type="term" value="F:3 iron, 4 sulfur cluster binding"/>
    <property type="evidence" value="ECO:0007669"/>
    <property type="project" value="UniProtKB-KW"/>
</dbReference>
<evidence type="ECO:0000256" key="1">
    <source>
        <dbReference type="ARBA" id="ARBA00001927"/>
    </source>
</evidence>
<dbReference type="InterPro" id="IPR051269">
    <property type="entry name" value="Fe-S_cluster_ET"/>
</dbReference>
<name>A0AAU8DRF5_9ACTN</name>
<gene>
    <name evidence="8" type="ORF">ABLG96_00460</name>
</gene>
<keyword evidence="3" id="KW-0479">Metal-binding</keyword>
<dbReference type="PANTHER" id="PTHR36923:SF3">
    <property type="entry name" value="FERREDOXIN"/>
    <property type="match status" value="1"/>
</dbReference>
<proteinExistence type="predicted"/>
<dbReference type="EMBL" id="CP159218">
    <property type="protein sequence ID" value="XCG63860.1"/>
    <property type="molecule type" value="Genomic_DNA"/>
</dbReference>
<organism evidence="8">
    <name type="scientific">Nakamurella sp. A5-74</name>
    <dbReference type="NCBI Taxonomy" id="3158264"/>
    <lineage>
        <taxon>Bacteria</taxon>
        <taxon>Bacillati</taxon>
        <taxon>Actinomycetota</taxon>
        <taxon>Actinomycetes</taxon>
        <taxon>Nakamurellales</taxon>
        <taxon>Nakamurellaceae</taxon>
        <taxon>Nakamurella</taxon>
    </lineage>
</organism>
<protein>
    <submittedName>
        <fullName evidence="8">Ferredoxin</fullName>
    </submittedName>
</protein>
<dbReference type="GO" id="GO:0046872">
    <property type="term" value="F:metal ion binding"/>
    <property type="evidence" value="ECO:0007669"/>
    <property type="project" value="UniProtKB-KW"/>
</dbReference>
<accession>A0AAU8DRF5</accession>
<dbReference type="RefSeq" id="WP_353649475.1">
    <property type="nucleotide sequence ID" value="NZ_CP159218.1"/>
</dbReference>
<keyword evidence="5" id="KW-0408">Iron</keyword>
<evidence type="ECO:0000256" key="7">
    <source>
        <dbReference type="ARBA" id="ARBA00023291"/>
    </source>
</evidence>
<evidence type="ECO:0000256" key="6">
    <source>
        <dbReference type="ARBA" id="ARBA00023014"/>
    </source>
</evidence>
<evidence type="ECO:0000256" key="2">
    <source>
        <dbReference type="ARBA" id="ARBA00022448"/>
    </source>
</evidence>
<keyword evidence="4" id="KW-0249">Electron transport</keyword>